<dbReference type="Gene3D" id="1.10.1900.10">
    <property type="entry name" value="c-terminal domain of poly(a) binding protein"/>
    <property type="match status" value="1"/>
</dbReference>
<dbReference type="GO" id="GO:0003723">
    <property type="term" value="F:RNA binding"/>
    <property type="evidence" value="ECO:0007669"/>
    <property type="project" value="InterPro"/>
</dbReference>
<dbReference type="PROSITE" id="PS51309">
    <property type="entry name" value="PABC"/>
    <property type="match status" value="1"/>
</dbReference>
<accession>A0A103XXS0</accession>
<dbReference type="Proteomes" id="UP000243975">
    <property type="component" value="Unassembled WGS sequence"/>
</dbReference>
<sequence>MLLDSIDLTEVIHLIESPEALKTKVEEAMETIVSHVEF</sequence>
<dbReference type="Pfam" id="PF00658">
    <property type="entry name" value="MLLE"/>
    <property type="match status" value="1"/>
</dbReference>
<dbReference type="InterPro" id="IPR036053">
    <property type="entry name" value="PABP-dom"/>
</dbReference>
<reference evidence="2 3" key="1">
    <citation type="journal article" date="2016" name="Sci. Rep.">
        <title>The genome sequence of the outbreeding globe artichoke constructed de novo incorporating a phase-aware low-pass sequencing strategy of F1 progeny.</title>
        <authorList>
            <person name="Scaglione D."/>
            <person name="Reyes-Chin-Wo S."/>
            <person name="Acquadro A."/>
            <person name="Froenicke L."/>
            <person name="Portis E."/>
            <person name="Beitel C."/>
            <person name="Tirone M."/>
            <person name="Mauro R."/>
            <person name="Lo Monaco A."/>
            <person name="Mauromicale G."/>
            <person name="Faccioli P."/>
            <person name="Cattivelli L."/>
            <person name="Rieseberg L."/>
            <person name="Michelmore R."/>
            <person name="Lanteri S."/>
        </authorList>
    </citation>
    <scope>NUCLEOTIDE SEQUENCE [LARGE SCALE GENOMIC DNA]</scope>
    <source>
        <strain evidence="2">2C</strain>
    </source>
</reference>
<feature type="domain" description="PABC" evidence="1">
    <location>
        <begin position="1"/>
        <end position="37"/>
    </location>
</feature>
<evidence type="ECO:0000313" key="3">
    <source>
        <dbReference type="Proteomes" id="UP000243975"/>
    </source>
</evidence>
<gene>
    <name evidence="2" type="ORF">Ccrd_022978</name>
</gene>
<organism evidence="2 3">
    <name type="scientific">Cynara cardunculus var. scolymus</name>
    <name type="common">Globe artichoke</name>
    <name type="synonym">Cynara scolymus</name>
    <dbReference type="NCBI Taxonomy" id="59895"/>
    <lineage>
        <taxon>Eukaryota</taxon>
        <taxon>Viridiplantae</taxon>
        <taxon>Streptophyta</taxon>
        <taxon>Embryophyta</taxon>
        <taxon>Tracheophyta</taxon>
        <taxon>Spermatophyta</taxon>
        <taxon>Magnoliopsida</taxon>
        <taxon>eudicotyledons</taxon>
        <taxon>Gunneridae</taxon>
        <taxon>Pentapetalae</taxon>
        <taxon>asterids</taxon>
        <taxon>campanulids</taxon>
        <taxon>Asterales</taxon>
        <taxon>Asteraceae</taxon>
        <taxon>Carduoideae</taxon>
        <taxon>Cardueae</taxon>
        <taxon>Carduinae</taxon>
        <taxon>Cynara</taxon>
    </lineage>
</organism>
<comment type="caution">
    <text evidence="2">The sequence shown here is derived from an EMBL/GenBank/DDBJ whole genome shotgun (WGS) entry which is preliminary data.</text>
</comment>
<proteinExistence type="predicted"/>
<dbReference type="AlphaFoldDB" id="A0A103XXS0"/>
<dbReference type="SUPFAM" id="SSF63570">
    <property type="entry name" value="PABC (PABP) domain"/>
    <property type="match status" value="1"/>
</dbReference>
<evidence type="ECO:0000259" key="1">
    <source>
        <dbReference type="PROSITE" id="PS51309"/>
    </source>
</evidence>
<protein>
    <recommendedName>
        <fullName evidence="1">PABC domain-containing protein</fullName>
    </recommendedName>
</protein>
<dbReference type="InterPro" id="IPR002004">
    <property type="entry name" value="PABP_HYD_C"/>
</dbReference>
<evidence type="ECO:0000313" key="2">
    <source>
        <dbReference type="EMBL" id="KVH98794.1"/>
    </source>
</evidence>
<keyword evidence="3" id="KW-1185">Reference proteome</keyword>
<dbReference type="EMBL" id="LEKV01003687">
    <property type="protein sequence ID" value="KVH98794.1"/>
    <property type="molecule type" value="Genomic_DNA"/>
</dbReference>
<name>A0A103XXS0_CYNCS</name>
<dbReference type="Gramene" id="KVH98794">
    <property type="protein sequence ID" value="KVH98794"/>
    <property type="gene ID" value="Ccrd_022978"/>
</dbReference>